<dbReference type="PROSITE" id="PS51352">
    <property type="entry name" value="THIOREDOXIN_2"/>
    <property type="match status" value="1"/>
</dbReference>
<feature type="domain" description="Thioredoxin" evidence="7">
    <location>
        <begin position="29"/>
        <end position="180"/>
    </location>
</feature>
<evidence type="ECO:0000256" key="2">
    <source>
        <dbReference type="ARBA" id="ARBA00022748"/>
    </source>
</evidence>
<feature type="signal peptide" evidence="6">
    <location>
        <begin position="1"/>
        <end position="24"/>
    </location>
</feature>
<evidence type="ECO:0000256" key="6">
    <source>
        <dbReference type="SAM" id="SignalP"/>
    </source>
</evidence>
<evidence type="ECO:0000256" key="5">
    <source>
        <dbReference type="ARBA" id="ARBA00023284"/>
    </source>
</evidence>
<dbReference type="PROSITE" id="PS51257">
    <property type="entry name" value="PROKAR_LIPOPROTEIN"/>
    <property type="match status" value="1"/>
</dbReference>
<comment type="subcellular location">
    <subcellularLocation>
        <location evidence="1">Cell envelope</location>
    </subcellularLocation>
</comment>
<dbReference type="RefSeq" id="WP_239082184.1">
    <property type="nucleotide sequence ID" value="NZ_BOMX01000025.1"/>
</dbReference>
<dbReference type="GO" id="GO:0017004">
    <property type="term" value="P:cytochrome complex assembly"/>
    <property type="evidence" value="ECO:0007669"/>
    <property type="project" value="UniProtKB-KW"/>
</dbReference>
<keyword evidence="2" id="KW-0201">Cytochrome c-type biogenesis</keyword>
<dbReference type="GO" id="GO:0030313">
    <property type="term" value="C:cell envelope"/>
    <property type="evidence" value="ECO:0007669"/>
    <property type="project" value="UniProtKB-SubCell"/>
</dbReference>
<sequence length="185" mass="19190">MRLRHTAPVVAALLLIAGCTGGTATESPADPADPSPFAACPALSGGGADLPDVSLACFTGGGRVRLADLRGPAVINIWASYCGPCRTELPVMQRLADRTAGRLTVLGVDSGDTRGAAASFAADHGITMPNLFDPEHRLADGVGTVTLPSTIFIGADGKRYVHRYPMDAAELSRQLREHTGIEVAL</sequence>
<evidence type="ECO:0000256" key="1">
    <source>
        <dbReference type="ARBA" id="ARBA00004196"/>
    </source>
</evidence>
<evidence type="ECO:0000259" key="7">
    <source>
        <dbReference type="PROSITE" id="PS51352"/>
    </source>
</evidence>
<gene>
    <name evidence="8" type="ORF">FHX34_1011137</name>
</gene>
<dbReference type="Gene3D" id="3.40.30.10">
    <property type="entry name" value="Glutaredoxin"/>
    <property type="match status" value="1"/>
</dbReference>
<dbReference type="GO" id="GO:0016491">
    <property type="term" value="F:oxidoreductase activity"/>
    <property type="evidence" value="ECO:0007669"/>
    <property type="project" value="InterPro"/>
</dbReference>
<keyword evidence="3" id="KW-0812">Transmembrane</keyword>
<dbReference type="PROSITE" id="PS00194">
    <property type="entry name" value="THIOREDOXIN_1"/>
    <property type="match status" value="1"/>
</dbReference>
<dbReference type="InterPro" id="IPR017937">
    <property type="entry name" value="Thioredoxin_CS"/>
</dbReference>
<dbReference type="PANTHER" id="PTHR42852:SF6">
    <property type="entry name" value="THIOL:DISULFIDE INTERCHANGE PROTEIN DSBE"/>
    <property type="match status" value="1"/>
</dbReference>
<evidence type="ECO:0000256" key="4">
    <source>
        <dbReference type="ARBA" id="ARBA00023157"/>
    </source>
</evidence>
<dbReference type="AlphaFoldDB" id="A0A561WQM8"/>
<dbReference type="InterPro" id="IPR036249">
    <property type="entry name" value="Thioredoxin-like_sf"/>
</dbReference>
<comment type="caution">
    <text evidence="8">The sequence shown here is derived from an EMBL/GenBank/DDBJ whole genome shotgun (WGS) entry which is preliminary data.</text>
</comment>
<dbReference type="SUPFAM" id="SSF52833">
    <property type="entry name" value="Thioredoxin-like"/>
    <property type="match status" value="1"/>
</dbReference>
<dbReference type="GO" id="GO:0016209">
    <property type="term" value="F:antioxidant activity"/>
    <property type="evidence" value="ECO:0007669"/>
    <property type="project" value="InterPro"/>
</dbReference>
<dbReference type="CDD" id="cd02966">
    <property type="entry name" value="TlpA_like_family"/>
    <property type="match status" value="1"/>
</dbReference>
<dbReference type="EMBL" id="VIWY01000001">
    <property type="protein sequence ID" value="TWG26160.1"/>
    <property type="molecule type" value="Genomic_DNA"/>
</dbReference>
<reference evidence="8 9" key="1">
    <citation type="submission" date="2019-06" db="EMBL/GenBank/DDBJ databases">
        <title>Sequencing the genomes of 1000 actinobacteria strains.</title>
        <authorList>
            <person name="Klenk H.-P."/>
        </authorList>
    </citation>
    <scope>NUCLEOTIDE SEQUENCE [LARGE SCALE GENOMIC DNA]</scope>
    <source>
        <strain evidence="8 9">DSM 43866</strain>
    </source>
</reference>
<keyword evidence="9" id="KW-1185">Reference proteome</keyword>
<name>A0A561WQM8_ACTTI</name>
<evidence type="ECO:0000313" key="8">
    <source>
        <dbReference type="EMBL" id="TWG26160.1"/>
    </source>
</evidence>
<proteinExistence type="predicted"/>
<protein>
    <submittedName>
        <fullName evidence="8">Peroxiredoxin</fullName>
    </submittedName>
</protein>
<keyword evidence="4" id="KW-1015">Disulfide bond</keyword>
<dbReference type="InterPro" id="IPR050553">
    <property type="entry name" value="Thioredoxin_ResA/DsbE_sf"/>
</dbReference>
<dbReference type="InterPro" id="IPR013766">
    <property type="entry name" value="Thioredoxin_domain"/>
</dbReference>
<dbReference type="InterPro" id="IPR000866">
    <property type="entry name" value="AhpC/TSA"/>
</dbReference>
<organism evidence="8 9">
    <name type="scientific">Actinoplanes teichomyceticus</name>
    <dbReference type="NCBI Taxonomy" id="1867"/>
    <lineage>
        <taxon>Bacteria</taxon>
        <taxon>Bacillati</taxon>
        <taxon>Actinomycetota</taxon>
        <taxon>Actinomycetes</taxon>
        <taxon>Micromonosporales</taxon>
        <taxon>Micromonosporaceae</taxon>
        <taxon>Actinoplanes</taxon>
    </lineage>
</organism>
<keyword evidence="3" id="KW-0735">Signal-anchor</keyword>
<dbReference type="PANTHER" id="PTHR42852">
    <property type="entry name" value="THIOL:DISULFIDE INTERCHANGE PROTEIN DSBE"/>
    <property type="match status" value="1"/>
</dbReference>
<evidence type="ECO:0000256" key="3">
    <source>
        <dbReference type="ARBA" id="ARBA00022968"/>
    </source>
</evidence>
<accession>A0A561WQM8</accession>
<keyword evidence="6" id="KW-0732">Signal</keyword>
<keyword evidence="5" id="KW-0676">Redox-active center</keyword>
<dbReference type="Pfam" id="PF00578">
    <property type="entry name" value="AhpC-TSA"/>
    <property type="match status" value="1"/>
</dbReference>
<evidence type="ECO:0000313" key="9">
    <source>
        <dbReference type="Proteomes" id="UP000320239"/>
    </source>
</evidence>
<dbReference type="Proteomes" id="UP000320239">
    <property type="component" value="Unassembled WGS sequence"/>
</dbReference>
<feature type="chain" id="PRO_5039187684" evidence="6">
    <location>
        <begin position="25"/>
        <end position="185"/>
    </location>
</feature>